<dbReference type="AlphaFoldDB" id="D7TS13"/>
<dbReference type="HOGENOM" id="CLU_2610935_0_0_1"/>
<gene>
    <name evidence="1" type="ORF">VIT_00s1536g00010</name>
</gene>
<accession>D7TS13</accession>
<dbReference type="EMBL" id="FN596101">
    <property type="protein sequence ID" value="CBI33288.3"/>
    <property type="molecule type" value="Genomic_DNA"/>
</dbReference>
<dbReference type="Proteomes" id="UP000009183">
    <property type="component" value="Unassembled WGS sequence, unordered"/>
</dbReference>
<protein>
    <submittedName>
        <fullName evidence="1">Uncharacterized protein</fullName>
    </submittedName>
</protein>
<evidence type="ECO:0000313" key="1">
    <source>
        <dbReference type="EMBL" id="CBI33288.3"/>
    </source>
</evidence>
<dbReference type="PaxDb" id="29760-VIT_00s1536g00010.t01"/>
<reference evidence="2" key="1">
    <citation type="journal article" date="2007" name="Nature">
        <title>The grapevine genome sequence suggests ancestral hexaploidization in major angiosperm phyla.</title>
        <authorList>
            <consortium name="The French-Italian Public Consortium for Grapevine Genome Characterization."/>
            <person name="Jaillon O."/>
            <person name="Aury J.-M."/>
            <person name="Noel B."/>
            <person name="Policriti A."/>
            <person name="Clepet C."/>
            <person name="Casagrande A."/>
            <person name="Choisne N."/>
            <person name="Aubourg S."/>
            <person name="Vitulo N."/>
            <person name="Jubin C."/>
            <person name="Vezzi A."/>
            <person name="Legeai F."/>
            <person name="Hugueney P."/>
            <person name="Dasilva C."/>
            <person name="Horner D."/>
            <person name="Mica E."/>
            <person name="Jublot D."/>
            <person name="Poulain J."/>
            <person name="Bruyere C."/>
            <person name="Billault A."/>
            <person name="Segurens B."/>
            <person name="Gouyvenoux M."/>
            <person name="Ugarte E."/>
            <person name="Cattonaro F."/>
            <person name="Anthouard V."/>
            <person name="Vico V."/>
            <person name="Del Fabbro C."/>
            <person name="Alaux M."/>
            <person name="Di Gaspero G."/>
            <person name="Dumas V."/>
            <person name="Felice N."/>
            <person name="Paillard S."/>
            <person name="Juman I."/>
            <person name="Moroldo M."/>
            <person name="Scalabrin S."/>
            <person name="Canaguier A."/>
            <person name="Le Clainche I."/>
            <person name="Malacrida G."/>
            <person name="Durand E."/>
            <person name="Pesole G."/>
            <person name="Laucou V."/>
            <person name="Chatelet P."/>
            <person name="Merdinoglu D."/>
            <person name="Delledonne M."/>
            <person name="Pezzotti M."/>
            <person name="Lecharny A."/>
            <person name="Scarpelli C."/>
            <person name="Artiguenave F."/>
            <person name="Pe M.E."/>
            <person name="Valle G."/>
            <person name="Morgante M."/>
            <person name="Caboche M."/>
            <person name="Adam-Blondon A.-F."/>
            <person name="Weissenbach J."/>
            <person name="Quetier F."/>
            <person name="Wincker P."/>
        </authorList>
    </citation>
    <scope>NUCLEOTIDE SEQUENCE [LARGE SCALE GENOMIC DNA]</scope>
    <source>
        <strain evidence="2">cv. Pinot noir / PN40024</strain>
    </source>
</reference>
<organism evidence="1 2">
    <name type="scientific">Vitis vinifera</name>
    <name type="common">Grape</name>
    <dbReference type="NCBI Taxonomy" id="29760"/>
    <lineage>
        <taxon>Eukaryota</taxon>
        <taxon>Viridiplantae</taxon>
        <taxon>Streptophyta</taxon>
        <taxon>Embryophyta</taxon>
        <taxon>Tracheophyta</taxon>
        <taxon>Spermatophyta</taxon>
        <taxon>Magnoliopsida</taxon>
        <taxon>eudicotyledons</taxon>
        <taxon>Gunneridae</taxon>
        <taxon>Pentapetalae</taxon>
        <taxon>rosids</taxon>
        <taxon>Vitales</taxon>
        <taxon>Vitaceae</taxon>
        <taxon>Viteae</taxon>
        <taxon>Vitis</taxon>
    </lineage>
</organism>
<dbReference type="InParanoid" id="D7TS13"/>
<name>D7TS13_VITVI</name>
<sequence length="79" mass="9155">MHLTILTNRCSHQQLKRHLICLLEIKQAKLSSKPPATKRFPERLDADRFSASLYFRFCQGPQLILNINGLSTRDSSLWT</sequence>
<keyword evidence="2" id="KW-1185">Reference proteome</keyword>
<evidence type="ECO:0000313" key="2">
    <source>
        <dbReference type="Proteomes" id="UP000009183"/>
    </source>
</evidence>
<proteinExistence type="predicted"/>